<dbReference type="InterPro" id="IPR011047">
    <property type="entry name" value="Quinoprotein_ADH-like_sf"/>
</dbReference>
<gene>
    <name evidence="1" type="ORF">HCT48_00075</name>
</gene>
<accession>A0A968GDL0</accession>
<keyword evidence="2" id="KW-1185">Reference proteome</keyword>
<dbReference type="SUPFAM" id="SSF50998">
    <property type="entry name" value="Quinoprotein alcohol dehydrogenase-like"/>
    <property type="match status" value="1"/>
</dbReference>
<evidence type="ECO:0000313" key="1">
    <source>
        <dbReference type="EMBL" id="NIZ68619.1"/>
    </source>
</evidence>
<protein>
    <submittedName>
        <fullName evidence="1">Uncharacterized protein</fullName>
    </submittedName>
</protein>
<comment type="caution">
    <text evidence="1">The sequence shown here is derived from an EMBL/GenBank/DDBJ whole genome shotgun (WGS) entry which is preliminary data.</text>
</comment>
<dbReference type="RefSeq" id="WP_167694691.1">
    <property type="nucleotide sequence ID" value="NZ_CP118181.1"/>
</dbReference>
<sequence length="354" mass="40062">MKRTIDGLILLLFVIHFLFLPIRLGKERYFVAVQAIALPSAQVSDTFDEERLSSFALSGYLGYIDSEFALRSKFLVEDRLAHSADGYVLYSQSNTDNRYYRPDGTLIASIAQAGVPLFFGEDLYFVNNITGEVSRYDAHGALLWHYEVGAFISSFDANENLIAIGDIVGNITLLDRDGQRIDQHQIVGSEYLGIYGVKISPSGQYIATIAGINQQRFILFRKGINGYTRIVHRPTDEIRRGVPLFFDKAEKFVYYEGENKLFIFQISDSKRVEQLKEFVLAGSLELFVPDIVANMFGVVSMVGQEKRLQLYSADGEYLFADIPFESEDRTVLLAQGDKFFMGIDGVMMEVTWQK</sequence>
<reference evidence="1" key="1">
    <citation type="submission" date="2020-03" db="EMBL/GenBank/DDBJ databases">
        <title>Spirochaetal bacteria isolated from arthropods constitute a novel genus Entomospira genus novum within the order Spirochaetales.</title>
        <authorList>
            <person name="Grana-Miraglia L."/>
            <person name="Sikutova S."/>
            <person name="Fingerle V."/>
            <person name="Sing A."/>
            <person name="Castillo-Ramirez S."/>
            <person name="Margos G."/>
            <person name="Rudolf I."/>
        </authorList>
    </citation>
    <scope>NUCLEOTIDE SEQUENCE</scope>
    <source>
        <strain evidence="1">BR149</strain>
    </source>
</reference>
<evidence type="ECO:0000313" key="2">
    <source>
        <dbReference type="Proteomes" id="UP000778951"/>
    </source>
</evidence>
<dbReference type="AlphaFoldDB" id="A0A968GDL0"/>
<name>A0A968GDL0_9SPIO</name>
<dbReference type="Proteomes" id="UP000778951">
    <property type="component" value="Unassembled WGS sequence"/>
</dbReference>
<proteinExistence type="predicted"/>
<organism evidence="1 2">
    <name type="scientific">Entomospira culicis</name>
    <dbReference type="NCBI Taxonomy" id="2719989"/>
    <lineage>
        <taxon>Bacteria</taxon>
        <taxon>Pseudomonadati</taxon>
        <taxon>Spirochaetota</taxon>
        <taxon>Spirochaetia</taxon>
        <taxon>Spirochaetales</taxon>
        <taxon>Spirochaetaceae</taxon>
        <taxon>Entomospira</taxon>
    </lineage>
</organism>
<dbReference type="EMBL" id="JAATLM010000001">
    <property type="protein sequence ID" value="NIZ68619.1"/>
    <property type="molecule type" value="Genomic_DNA"/>
</dbReference>